<evidence type="ECO:0000313" key="5">
    <source>
        <dbReference type="EMBL" id="MFJ2820026.1"/>
    </source>
</evidence>
<comment type="similarity">
    <text evidence="1">Belongs to the type-I restriction system S methylase family.</text>
</comment>
<dbReference type="Gene3D" id="3.90.220.20">
    <property type="entry name" value="DNA methylase specificity domains"/>
    <property type="match status" value="2"/>
</dbReference>
<keyword evidence="5" id="KW-0255">Endonuclease</keyword>
<dbReference type="InterPro" id="IPR052021">
    <property type="entry name" value="Type-I_RS_S_subunit"/>
</dbReference>
<name>A0ABW8EDL2_STRT5</name>
<gene>
    <name evidence="5" type="ORF">ACIO7M_02775</name>
</gene>
<dbReference type="CDD" id="cd17267">
    <property type="entry name" value="RMtype1_S_EcoAO83I-TRD1-CR1_like"/>
    <property type="match status" value="1"/>
</dbReference>
<accession>A0ABW8EDL2</accession>
<evidence type="ECO:0000256" key="1">
    <source>
        <dbReference type="ARBA" id="ARBA00010923"/>
    </source>
</evidence>
<dbReference type="PANTHER" id="PTHR30408">
    <property type="entry name" value="TYPE-1 RESTRICTION ENZYME ECOKI SPECIFICITY PROTEIN"/>
    <property type="match status" value="1"/>
</dbReference>
<proteinExistence type="inferred from homology"/>
<dbReference type="EC" id="3.1.21.-" evidence="5"/>
<dbReference type="PANTHER" id="PTHR30408:SF13">
    <property type="entry name" value="TYPE I RESTRICTION ENZYME HINDI SPECIFICITY SUBUNIT"/>
    <property type="match status" value="1"/>
</dbReference>
<keyword evidence="6" id="KW-1185">Reference proteome</keyword>
<comment type="caution">
    <text evidence="5">The sequence shown here is derived from an EMBL/GenBank/DDBJ whole genome shotgun (WGS) entry which is preliminary data.</text>
</comment>
<keyword evidence="3" id="KW-0238">DNA-binding</keyword>
<sequence>MPEWTRTTLDRLVKLRRGHDLPATSRNPGNVPVVGAAGPNGFHDTAIAKAPGVVVGRAGASMGHATYCAEDFWPLNTSLYVTDFLGNDPRFVYHLLGGIDFSGYNSGAAQPMLNRNYITQIPISLPEPDEQRAIAAVLGALDDKIAVNERIAATVDDLAAALFEDLLTADSEGAAVLLGDVADVNLRTVKAQDSGSLRYVDISSVGVGAYEWPEEMPWSDAPGRARRKAALGDTIWSTVRPNRRSHALVLDTDPGLVFSTGLAVISPKTVGPAFLYESTRLASFQTYLESVAEGSAYPAVRADRFKGAPIILPPEDARFRFEEMAMPMRLRAHQAQVESRTLATLRDTLLPQLMSGRLRVKDAEKIVEDHV</sequence>
<dbReference type="RefSeq" id="WP_402376895.1">
    <property type="nucleotide sequence ID" value="NZ_JBIUYY010000001.1"/>
</dbReference>
<evidence type="ECO:0000313" key="6">
    <source>
        <dbReference type="Proteomes" id="UP001617351"/>
    </source>
</evidence>
<dbReference type="InterPro" id="IPR000055">
    <property type="entry name" value="Restrct_endonuc_typeI_TRD"/>
</dbReference>
<dbReference type="Pfam" id="PF01420">
    <property type="entry name" value="Methylase_S"/>
    <property type="match status" value="1"/>
</dbReference>
<dbReference type="SUPFAM" id="SSF116734">
    <property type="entry name" value="DNA methylase specificity domain"/>
    <property type="match status" value="2"/>
</dbReference>
<reference evidence="5 6" key="1">
    <citation type="submission" date="2024-10" db="EMBL/GenBank/DDBJ databases">
        <title>The Natural Products Discovery Center: Release of the First 8490 Sequenced Strains for Exploring Actinobacteria Biosynthetic Diversity.</title>
        <authorList>
            <person name="Kalkreuter E."/>
            <person name="Kautsar S.A."/>
            <person name="Yang D."/>
            <person name="Bader C.D."/>
            <person name="Teijaro C.N."/>
            <person name="Fluegel L."/>
            <person name="Davis C.M."/>
            <person name="Simpson J.R."/>
            <person name="Lauterbach L."/>
            <person name="Steele A.D."/>
            <person name="Gui C."/>
            <person name="Meng S."/>
            <person name="Li G."/>
            <person name="Viehrig K."/>
            <person name="Ye F."/>
            <person name="Su P."/>
            <person name="Kiefer A.F."/>
            <person name="Nichols A."/>
            <person name="Cepeda A.J."/>
            <person name="Yan W."/>
            <person name="Fan B."/>
            <person name="Jiang Y."/>
            <person name="Adhikari A."/>
            <person name="Zheng C.-J."/>
            <person name="Schuster L."/>
            <person name="Cowan T.M."/>
            <person name="Smanski M.J."/>
            <person name="Chevrette M.G."/>
            <person name="De Carvalho L.P.S."/>
            <person name="Shen B."/>
        </authorList>
    </citation>
    <scope>NUCLEOTIDE SEQUENCE [LARGE SCALE GENOMIC DNA]</scope>
    <source>
        <strain evidence="5 6">NPDC087220</strain>
    </source>
</reference>
<keyword evidence="5" id="KW-0540">Nuclease</keyword>
<dbReference type="InterPro" id="IPR044946">
    <property type="entry name" value="Restrct_endonuc_typeI_TRD_sf"/>
</dbReference>
<evidence type="ECO:0000259" key="4">
    <source>
        <dbReference type="Pfam" id="PF01420"/>
    </source>
</evidence>
<protein>
    <submittedName>
        <fullName evidence="5">Restriction endonuclease subunit S</fullName>
        <ecNumber evidence="5">3.1.21.-</ecNumber>
    </submittedName>
</protein>
<dbReference type="EMBL" id="JBIUYY010000001">
    <property type="protein sequence ID" value="MFJ2820026.1"/>
    <property type="molecule type" value="Genomic_DNA"/>
</dbReference>
<organism evidence="5 6">
    <name type="scientific">Streptomyces toxytricini</name>
    <name type="common">Actinomyces toxytricini</name>
    <dbReference type="NCBI Taxonomy" id="67369"/>
    <lineage>
        <taxon>Bacteria</taxon>
        <taxon>Bacillati</taxon>
        <taxon>Actinomycetota</taxon>
        <taxon>Actinomycetes</taxon>
        <taxon>Kitasatosporales</taxon>
        <taxon>Streptomycetaceae</taxon>
        <taxon>Streptomyces</taxon>
    </lineage>
</organism>
<feature type="domain" description="Type I restriction modification DNA specificity" evidence="4">
    <location>
        <begin position="3"/>
        <end position="154"/>
    </location>
</feature>
<dbReference type="GO" id="GO:0016787">
    <property type="term" value="F:hydrolase activity"/>
    <property type="evidence" value="ECO:0007669"/>
    <property type="project" value="UniProtKB-KW"/>
</dbReference>
<keyword evidence="5" id="KW-0378">Hydrolase</keyword>
<evidence type="ECO:0000256" key="3">
    <source>
        <dbReference type="ARBA" id="ARBA00023125"/>
    </source>
</evidence>
<dbReference type="GO" id="GO:0004519">
    <property type="term" value="F:endonuclease activity"/>
    <property type="evidence" value="ECO:0007669"/>
    <property type="project" value="UniProtKB-KW"/>
</dbReference>
<keyword evidence="2" id="KW-0680">Restriction system</keyword>
<dbReference type="Proteomes" id="UP001617351">
    <property type="component" value="Unassembled WGS sequence"/>
</dbReference>
<evidence type="ECO:0000256" key="2">
    <source>
        <dbReference type="ARBA" id="ARBA00022747"/>
    </source>
</evidence>